<dbReference type="CDD" id="cd03230">
    <property type="entry name" value="ABC_DR_subfamily_A"/>
    <property type="match status" value="1"/>
</dbReference>
<dbReference type="InterPro" id="IPR051782">
    <property type="entry name" value="ABC_Transporter_VariousFunc"/>
</dbReference>
<keyword evidence="3 5" id="KW-0067">ATP-binding</keyword>
<reference evidence="5" key="1">
    <citation type="submission" date="2021-03" db="EMBL/GenBank/DDBJ databases">
        <title>Antimicrobial resistance genes in bacteria isolated from Japanese honey, and their potential for conferring macrolide and lincosamide resistance in the American foulbrood pathogen Paenibacillus larvae.</title>
        <authorList>
            <person name="Okamoto M."/>
            <person name="Kumagai M."/>
            <person name="Kanamori H."/>
            <person name="Takamatsu D."/>
        </authorList>
    </citation>
    <scope>NUCLEOTIDE SEQUENCE</scope>
    <source>
        <strain evidence="5">J40TS1</strain>
    </source>
</reference>
<sequence length="301" mass="34745">MGEHAIALNSVKLVRDHFTFGPLDLEIPKGYVTAIVGPNGSGKSTLFRMIMNTIKPQQGNIHVLGEQLGYDNDDELKQNIGHLPEEATTFDYFLKGYDKAAFHAKWFRGWNNDTYQRLLSNLATRDDLQLKKMSKGMRRKFDLSLAMAHHPKLLLLDEPSSGLDPIAWKTMIEVLHQYMENEDHTILMTTHIVDEVKRLADYIVFLIDGQVYGTYEKDELLQSWMTYFIETPAHSTIDIRSIPGYCEHKLVSNGFYEVISSKAFEAEQWLEQQQVNVRSKQLLELDEILLQHVKRARQFAK</sequence>
<organism evidence="5 6">
    <name type="scientific">Paenibacillus montaniterrae</name>
    <dbReference type="NCBI Taxonomy" id="429341"/>
    <lineage>
        <taxon>Bacteria</taxon>
        <taxon>Bacillati</taxon>
        <taxon>Bacillota</taxon>
        <taxon>Bacilli</taxon>
        <taxon>Bacillales</taxon>
        <taxon>Paenibacillaceae</taxon>
        <taxon>Paenibacillus</taxon>
    </lineage>
</organism>
<dbReference type="PANTHER" id="PTHR42939:SF3">
    <property type="entry name" value="ABC TRANSPORTER ATP-BINDING COMPONENT"/>
    <property type="match status" value="1"/>
</dbReference>
<accession>A0A919YTL8</accession>
<evidence type="ECO:0000256" key="3">
    <source>
        <dbReference type="ARBA" id="ARBA00022840"/>
    </source>
</evidence>
<evidence type="ECO:0000256" key="1">
    <source>
        <dbReference type="ARBA" id="ARBA00022448"/>
    </source>
</evidence>
<comment type="caution">
    <text evidence="5">The sequence shown here is derived from an EMBL/GenBank/DDBJ whole genome shotgun (WGS) entry which is preliminary data.</text>
</comment>
<feature type="domain" description="ABC transporter" evidence="4">
    <location>
        <begin position="5"/>
        <end position="233"/>
    </location>
</feature>
<dbReference type="SMART" id="SM00382">
    <property type="entry name" value="AAA"/>
    <property type="match status" value="1"/>
</dbReference>
<dbReference type="Proteomes" id="UP000683139">
    <property type="component" value="Unassembled WGS sequence"/>
</dbReference>
<dbReference type="PROSITE" id="PS50893">
    <property type="entry name" value="ABC_TRANSPORTER_2"/>
    <property type="match status" value="1"/>
</dbReference>
<dbReference type="SUPFAM" id="SSF52540">
    <property type="entry name" value="P-loop containing nucleoside triphosphate hydrolases"/>
    <property type="match status" value="1"/>
</dbReference>
<dbReference type="GO" id="GO:0016887">
    <property type="term" value="F:ATP hydrolysis activity"/>
    <property type="evidence" value="ECO:0007669"/>
    <property type="project" value="InterPro"/>
</dbReference>
<dbReference type="InterPro" id="IPR003593">
    <property type="entry name" value="AAA+_ATPase"/>
</dbReference>
<dbReference type="Pfam" id="PF00005">
    <property type="entry name" value="ABC_tran"/>
    <property type="match status" value="1"/>
</dbReference>
<dbReference type="InterPro" id="IPR003439">
    <property type="entry name" value="ABC_transporter-like_ATP-bd"/>
</dbReference>
<dbReference type="EMBL" id="BOSE01000003">
    <property type="protein sequence ID" value="GIP16638.1"/>
    <property type="molecule type" value="Genomic_DNA"/>
</dbReference>
<keyword evidence="2" id="KW-0547">Nucleotide-binding</keyword>
<dbReference type="InterPro" id="IPR017871">
    <property type="entry name" value="ABC_transporter-like_CS"/>
</dbReference>
<dbReference type="Gene3D" id="3.40.50.300">
    <property type="entry name" value="P-loop containing nucleotide triphosphate hydrolases"/>
    <property type="match status" value="1"/>
</dbReference>
<name>A0A919YTL8_9BACL</name>
<proteinExistence type="predicted"/>
<protein>
    <submittedName>
        <fullName evidence="5">Phenol-soluble modulin export ABC transporter ATP-binding protein PmtA</fullName>
    </submittedName>
</protein>
<dbReference type="RefSeq" id="WP_213515028.1">
    <property type="nucleotide sequence ID" value="NZ_BOSE01000003.1"/>
</dbReference>
<dbReference type="AlphaFoldDB" id="A0A919YTL8"/>
<dbReference type="InterPro" id="IPR027417">
    <property type="entry name" value="P-loop_NTPase"/>
</dbReference>
<evidence type="ECO:0000313" key="6">
    <source>
        <dbReference type="Proteomes" id="UP000683139"/>
    </source>
</evidence>
<dbReference type="GO" id="GO:0005524">
    <property type="term" value="F:ATP binding"/>
    <property type="evidence" value="ECO:0007669"/>
    <property type="project" value="UniProtKB-KW"/>
</dbReference>
<evidence type="ECO:0000259" key="4">
    <source>
        <dbReference type="PROSITE" id="PS50893"/>
    </source>
</evidence>
<gene>
    <name evidence="5" type="primary">pmtA</name>
    <name evidence="5" type="ORF">J40TS1_22800</name>
</gene>
<evidence type="ECO:0000313" key="5">
    <source>
        <dbReference type="EMBL" id="GIP16638.1"/>
    </source>
</evidence>
<evidence type="ECO:0000256" key="2">
    <source>
        <dbReference type="ARBA" id="ARBA00022741"/>
    </source>
</evidence>
<dbReference type="PROSITE" id="PS00211">
    <property type="entry name" value="ABC_TRANSPORTER_1"/>
    <property type="match status" value="1"/>
</dbReference>
<keyword evidence="6" id="KW-1185">Reference proteome</keyword>
<keyword evidence="1" id="KW-0813">Transport</keyword>
<dbReference type="PANTHER" id="PTHR42939">
    <property type="entry name" value="ABC TRANSPORTER ATP-BINDING PROTEIN ALBC-RELATED"/>
    <property type="match status" value="1"/>
</dbReference>